<keyword evidence="4 5" id="KW-0472">Membrane</keyword>
<feature type="domain" description="TMEM205-like" evidence="6">
    <location>
        <begin position="10"/>
        <end position="110"/>
    </location>
</feature>
<dbReference type="InterPro" id="IPR025423">
    <property type="entry name" value="TMEM205-like"/>
</dbReference>
<dbReference type="EMBL" id="JAJLJH010000003">
    <property type="protein sequence ID" value="MCK9686791.1"/>
    <property type="molecule type" value="Genomic_DNA"/>
</dbReference>
<evidence type="ECO:0000313" key="7">
    <source>
        <dbReference type="EMBL" id="MCK9686791.1"/>
    </source>
</evidence>
<sequence>MKFTESLRRLLPGLWFGVLLAIALIATPAASVSLDKASFGAVARAIFAREAPTSLILGVLILVIERRDALARHLTTGVTQFSSEMLLAAGALFCTVAGYYGLLPAMEQARLGGPTQLSFLQLHALSLAFFGLKGLLVLALAWKATR</sequence>
<keyword evidence="2 5" id="KW-0812">Transmembrane</keyword>
<evidence type="ECO:0000313" key="8">
    <source>
        <dbReference type="Proteomes" id="UP001139353"/>
    </source>
</evidence>
<comment type="caution">
    <text evidence="7">The sequence shown here is derived from an EMBL/GenBank/DDBJ whole genome shotgun (WGS) entry which is preliminary data.</text>
</comment>
<comment type="subcellular location">
    <subcellularLocation>
        <location evidence="1">Membrane</location>
    </subcellularLocation>
</comment>
<protein>
    <submittedName>
        <fullName evidence="7">DUF4149 domain-containing protein</fullName>
    </submittedName>
</protein>
<dbReference type="AlphaFoldDB" id="A0A9X2C0T7"/>
<evidence type="ECO:0000256" key="2">
    <source>
        <dbReference type="ARBA" id="ARBA00022692"/>
    </source>
</evidence>
<accession>A0A9X2C0T7</accession>
<reference evidence="7" key="1">
    <citation type="submission" date="2021-11" db="EMBL/GenBank/DDBJ databases">
        <title>BS-T2-15 a new species belonging to the Comamonadaceae family isolated from the soil of a French oak forest.</title>
        <authorList>
            <person name="Mieszkin S."/>
            <person name="Alain K."/>
        </authorList>
    </citation>
    <scope>NUCLEOTIDE SEQUENCE</scope>
    <source>
        <strain evidence="7">BS-T2-15</strain>
    </source>
</reference>
<feature type="transmembrane region" description="Helical" evidence="5">
    <location>
        <begin position="41"/>
        <end position="64"/>
    </location>
</feature>
<feature type="transmembrane region" description="Helical" evidence="5">
    <location>
        <begin position="85"/>
        <end position="102"/>
    </location>
</feature>
<dbReference type="RefSeq" id="WP_275682832.1">
    <property type="nucleotide sequence ID" value="NZ_JAJLJH010000003.1"/>
</dbReference>
<evidence type="ECO:0000256" key="3">
    <source>
        <dbReference type="ARBA" id="ARBA00022989"/>
    </source>
</evidence>
<dbReference type="Pfam" id="PF13664">
    <property type="entry name" value="DUF4149"/>
    <property type="match status" value="1"/>
</dbReference>
<gene>
    <name evidence="7" type="ORF">LPC04_13855</name>
</gene>
<feature type="transmembrane region" description="Helical" evidence="5">
    <location>
        <begin position="122"/>
        <end position="142"/>
    </location>
</feature>
<keyword evidence="8" id="KW-1185">Reference proteome</keyword>
<dbReference type="Proteomes" id="UP001139353">
    <property type="component" value="Unassembled WGS sequence"/>
</dbReference>
<dbReference type="GO" id="GO:0016020">
    <property type="term" value="C:membrane"/>
    <property type="evidence" value="ECO:0007669"/>
    <property type="project" value="UniProtKB-SubCell"/>
</dbReference>
<organism evidence="7 8">
    <name type="scientific">Scleromatobacter humisilvae</name>
    <dbReference type="NCBI Taxonomy" id="2897159"/>
    <lineage>
        <taxon>Bacteria</taxon>
        <taxon>Pseudomonadati</taxon>
        <taxon>Pseudomonadota</taxon>
        <taxon>Betaproteobacteria</taxon>
        <taxon>Burkholderiales</taxon>
        <taxon>Sphaerotilaceae</taxon>
        <taxon>Scleromatobacter</taxon>
    </lineage>
</organism>
<proteinExistence type="predicted"/>
<keyword evidence="3 5" id="KW-1133">Transmembrane helix</keyword>
<name>A0A9X2C0T7_9BURK</name>
<evidence type="ECO:0000256" key="4">
    <source>
        <dbReference type="ARBA" id="ARBA00023136"/>
    </source>
</evidence>
<evidence type="ECO:0000256" key="5">
    <source>
        <dbReference type="SAM" id="Phobius"/>
    </source>
</evidence>
<evidence type="ECO:0000259" key="6">
    <source>
        <dbReference type="Pfam" id="PF13664"/>
    </source>
</evidence>
<evidence type="ECO:0000256" key="1">
    <source>
        <dbReference type="ARBA" id="ARBA00004370"/>
    </source>
</evidence>